<dbReference type="Proteomes" id="UP000198992">
    <property type="component" value="Unassembled WGS sequence"/>
</dbReference>
<gene>
    <name evidence="8" type="ORF">SAMN05444164_1425</name>
</gene>
<dbReference type="PRINTS" id="PR00112">
    <property type="entry name" value="ACYLPHPHTASE"/>
</dbReference>
<dbReference type="InterPro" id="IPR036046">
    <property type="entry name" value="Acylphosphatase-like_dom_sf"/>
</dbReference>
<feature type="active site" evidence="5">
    <location>
        <position position="20"/>
    </location>
</feature>
<accession>A0A1H4R4F8</accession>
<dbReference type="InterPro" id="IPR017968">
    <property type="entry name" value="Acylphosphatase_CS"/>
</dbReference>
<proteinExistence type="inferred from homology"/>
<dbReference type="EC" id="3.6.1.7" evidence="2 5"/>
<dbReference type="SUPFAM" id="SSF54975">
    <property type="entry name" value="Acylphosphatase/BLUF domain-like"/>
    <property type="match status" value="1"/>
</dbReference>
<dbReference type="PROSITE" id="PS51160">
    <property type="entry name" value="ACYLPHOSPHATASE_3"/>
    <property type="match status" value="1"/>
</dbReference>
<dbReference type="AlphaFoldDB" id="A0A1H4R4F8"/>
<comment type="similarity">
    <text evidence="1 6">Belongs to the acylphosphatase family.</text>
</comment>
<dbReference type="PANTHER" id="PTHR47268">
    <property type="entry name" value="ACYLPHOSPHATASE"/>
    <property type="match status" value="1"/>
</dbReference>
<dbReference type="InterPro" id="IPR020456">
    <property type="entry name" value="Acylphosphatase"/>
</dbReference>
<dbReference type="GO" id="GO:0003998">
    <property type="term" value="F:acylphosphatase activity"/>
    <property type="evidence" value="ECO:0007669"/>
    <property type="project" value="UniProtKB-EC"/>
</dbReference>
<dbReference type="NCBIfam" id="NF010996">
    <property type="entry name" value="PRK14421.1"/>
    <property type="match status" value="1"/>
</dbReference>
<organism evidence="8 9">
    <name type="scientific">Bradyrhizobium erythrophlei</name>
    <dbReference type="NCBI Taxonomy" id="1437360"/>
    <lineage>
        <taxon>Bacteria</taxon>
        <taxon>Pseudomonadati</taxon>
        <taxon>Pseudomonadota</taxon>
        <taxon>Alphaproteobacteria</taxon>
        <taxon>Hyphomicrobiales</taxon>
        <taxon>Nitrobacteraceae</taxon>
        <taxon>Bradyrhizobium</taxon>
    </lineage>
</organism>
<dbReference type="Pfam" id="PF00708">
    <property type="entry name" value="Acylphosphatase"/>
    <property type="match status" value="1"/>
</dbReference>
<keyword evidence="3 5" id="KW-0378">Hydrolase</keyword>
<feature type="domain" description="Acylphosphatase-like" evidence="7">
    <location>
        <begin position="5"/>
        <end position="97"/>
    </location>
</feature>
<dbReference type="PANTHER" id="PTHR47268:SF4">
    <property type="entry name" value="ACYLPHOSPHATASE"/>
    <property type="match status" value="1"/>
</dbReference>
<evidence type="ECO:0000256" key="6">
    <source>
        <dbReference type="RuleBase" id="RU004168"/>
    </source>
</evidence>
<evidence type="ECO:0000256" key="2">
    <source>
        <dbReference type="ARBA" id="ARBA00012150"/>
    </source>
</evidence>
<dbReference type="RefSeq" id="WP_092114889.1">
    <property type="nucleotide sequence ID" value="NZ_FNTH01000001.1"/>
</dbReference>
<evidence type="ECO:0000256" key="1">
    <source>
        <dbReference type="ARBA" id="ARBA00005614"/>
    </source>
</evidence>
<evidence type="ECO:0000259" key="7">
    <source>
        <dbReference type="PROSITE" id="PS51160"/>
    </source>
</evidence>
<dbReference type="PROSITE" id="PS00151">
    <property type="entry name" value="ACYLPHOSPHATASE_2"/>
    <property type="match status" value="1"/>
</dbReference>
<protein>
    <recommendedName>
        <fullName evidence="2 5">acylphosphatase</fullName>
        <ecNumber evidence="2 5">3.6.1.7</ecNumber>
    </recommendedName>
</protein>
<evidence type="ECO:0000313" key="8">
    <source>
        <dbReference type="EMBL" id="SEC26775.1"/>
    </source>
</evidence>
<evidence type="ECO:0000256" key="5">
    <source>
        <dbReference type="PROSITE-ProRule" id="PRU00520"/>
    </source>
</evidence>
<feature type="active site" evidence="5">
    <location>
        <position position="38"/>
    </location>
</feature>
<comment type="catalytic activity">
    <reaction evidence="4 5">
        <text>an acyl phosphate + H2O = a carboxylate + phosphate + H(+)</text>
        <dbReference type="Rhea" id="RHEA:14965"/>
        <dbReference type="ChEBI" id="CHEBI:15377"/>
        <dbReference type="ChEBI" id="CHEBI:15378"/>
        <dbReference type="ChEBI" id="CHEBI:29067"/>
        <dbReference type="ChEBI" id="CHEBI:43474"/>
        <dbReference type="ChEBI" id="CHEBI:59918"/>
        <dbReference type="EC" id="3.6.1.7"/>
    </reaction>
</comment>
<dbReference type="Gene3D" id="3.30.70.100">
    <property type="match status" value="1"/>
</dbReference>
<dbReference type="EMBL" id="FNTH01000001">
    <property type="protein sequence ID" value="SEC26775.1"/>
    <property type="molecule type" value="Genomic_DNA"/>
</dbReference>
<name>A0A1H4R4F8_9BRAD</name>
<dbReference type="OrthoDB" id="5295388at2"/>
<sequence length="99" mass="10550">MSGVIRHVTISGRVQGVGYRAWVDEQATSRGLEGWVRNRRDGSVEAVFAGPEAVVADMIAACGRGPFSARVDAVHAVSGNSDLLNLRRAGERFSVLPTV</sequence>
<reference evidence="8 9" key="1">
    <citation type="submission" date="2016-10" db="EMBL/GenBank/DDBJ databases">
        <authorList>
            <person name="de Groot N.N."/>
        </authorList>
    </citation>
    <scope>NUCLEOTIDE SEQUENCE [LARGE SCALE GENOMIC DNA]</scope>
    <source>
        <strain evidence="8 9">MT12</strain>
    </source>
</reference>
<evidence type="ECO:0000256" key="3">
    <source>
        <dbReference type="ARBA" id="ARBA00022801"/>
    </source>
</evidence>
<evidence type="ECO:0000256" key="4">
    <source>
        <dbReference type="ARBA" id="ARBA00047645"/>
    </source>
</evidence>
<evidence type="ECO:0000313" key="9">
    <source>
        <dbReference type="Proteomes" id="UP000198992"/>
    </source>
</evidence>
<dbReference type="InterPro" id="IPR001792">
    <property type="entry name" value="Acylphosphatase-like_dom"/>
</dbReference>